<dbReference type="Pfam" id="PF02278">
    <property type="entry name" value="Lyase_8"/>
    <property type="match status" value="1"/>
</dbReference>
<evidence type="ECO:0000313" key="4">
    <source>
        <dbReference type="EMBL" id="KAG5649681.1"/>
    </source>
</evidence>
<dbReference type="SUPFAM" id="SSF74650">
    <property type="entry name" value="Galactose mutarotase-like"/>
    <property type="match status" value="1"/>
</dbReference>
<evidence type="ECO:0000256" key="1">
    <source>
        <dbReference type="ARBA" id="ARBA00023239"/>
    </source>
</evidence>
<dbReference type="Pfam" id="PF02884">
    <property type="entry name" value="Lyase_8_C"/>
    <property type="match status" value="1"/>
</dbReference>
<keyword evidence="5" id="KW-1185">Reference proteome</keyword>
<dbReference type="InterPro" id="IPR004103">
    <property type="entry name" value="Lyase_8_C"/>
</dbReference>
<proteinExistence type="predicted"/>
<dbReference type="AlphaFoldDB" id="A0A9P7KJI5"/>
<dbReference type="OrthoDB" id="5980780at2759"/>
<dbReference type="GO" id="GO:0030246">
    <property type="term" value="F:carbohydrate binding"/>
    <property type="evidence" value="ECO:0007669"/>
    <property type="project" value="InterPro"/>
</dbReference>
<evidence type="ECO:0000259" key="3">
    <source>
        <dbReference type="Pfam" id="PF02884"/>
    </source>
</evidence>
<reference evidence="4" key="2">
    <citation type="submission" date="2021-10" db="EMBL/GenBank/DDBJ databases">
        <title>Phylogenomics reveals ancestral predisposition of the termite-cultivated fungus Termitomyces towards a domesticated lifestyle.</title>
        <authorList>
            <person name="Auxier B."/>
            <person name="Grum-Grzhimaylo A."/>
            <person name="Cardenas M.E."/>
            <person name="Lodge J.D."/>
            <person name="Laessoe T."/>
            <person name="Pedersen O."/>
            <person name="Smith M.E."/>
            <person name="Kuyper T.W."/>
            <person name="Franco-Molano E.A."/>
            <person name="Baroni T.J."/>
            <person name="Aanen D.K."/>
        </authorList>
    </citation>
    <scope>NUCLEOTIDE SEQUENCE</scope>
    <source>
        <strain evidence="4">D49</strain>
    </source>
</reference>
<evidence type="ECO:0000259" key="2">
    <source>
        <dbReference type="Pfam" id="PF02278"/>
    </source>
</evidence>
<dbReference type="GO" id="GO:0005975">
    <property type="term" value="P:carbohydrate metabolic process"/>
    <property type="evidence" value="ECO:0007669"/>
    <property type="project" value="InterPro"/>
</dbReference>
<dbReference type="EMBL" id="JABCKI010000782">
    <property type="protein sequence ID" value="KAG5649681.1"/>
    <property type="molecule type" value="Genomic_DNA"/>
</dbReference>
<protein>
    <submittedName>
        <fullName evidence="4">Uncharacterized protein</fullName>
    </submittedName>
</protein>
<name>A0A9P7KJI5_9AGAR</name>
<dbReference type="Proteomes" id="UP000717328">
    <property type="component" value="Unassembled WGS sequence"/>
</dbReference>
<sequence length="225" mass="24179">MKYTNPLTKALKWQKAWFFLDDDVQHVMVSGISSTTSAPVYSVLDQRRQVGSVFTDTATVGKTKMQTVWHGDVGYLVLASAKLTTEAASKTDRAFQTTFKSKIQKLRLNNVRNDEDVSAVFDGAHNTAMVVFWDASGGSVTFTEAGLPPFTLSANSNAAVIYKVDSGEITVTDPSQSLSSAKITVALGHGVPSSLPFLNKLPSKTLTFTLPQGGVAGQSATQKLR</sequence>
<dbReference type="SUPFAM" id="SSF49863">
    <property type="entry name" value="Hyaluronate lyase-like, C-terminal domain"/>
    <property type="match status" value="1"/>
</dbReference>
<dbReference type="InterPro" id="IPR003159">
    <property type="entry name" value="Lyase_8_central_dom"/>
</dbReference>
<reference evidence="4" key="1">
    <citation type="submission" date="2021-02" db="EMBL/GenBank/DDBJ databases">
        <authorList>
            <person name="Nieuwenhuis M."/>
            <person name="Van De Peppel L.J.J."/>
        </authorList>
    </citation>
    <scope>NUCLEOTIDE SEQUENCE</scope>
    <source>
        <strain evidence="4">D49</strain>
    </source>
</reference>
<keyword evidence="1" id="KW-0456">Lyase</keyword>
<evidence type="ECO:0000313" key="5">
    <source>
        <dbReference type="Proteomes" id="UP000717328"/>
    </source>
</evidence>
<dbReference type="GO" id="GO:0005576">
    <property type="term" value="C:extracellular region"/>
    <property type="evidence" value="ECO:0007669"/>
    <property type="project" value="InterPro"/>
</dbReference>
<dbReference type="Gene3D" id="2.60.220.10">
    <property type="entry name" value="Polysaccharide lyase family 8-like, C-terminal"/>
    <property type="match status" value="1"/>
</dbReference>
<dbReference type="InterPro" id="IPR011013">
    <property type="entry name" value="Gal_mutarotase_sf_dom"/>
</dbReference>
<dbReference type="InterPro" id="IPR011071">
    <property type="entry name" value="Lyase_8-like_C"/>
</dbReference>
<dbReference type="GO" id="GO:0016829">
    <property type="term" value="F:lyase activity"/>
    <property type="evidence" value="ECO:0007669"/>
    <property type="project" value="UniProtKB-KW"/>
</dbReference>
<accession>A0A9P7KJI5</accession>
<feature type="domain" description="Polysaccharide lyase family 8 C-terminal" evidence="3">
    <location>
        <begin position="111"/>
        <end position="181"/>
    </location>
</feature>
<gene>
    <name evidence="4" type="ORF">H0H81_002522</name>
</gene>
<comment type="caution">
    <text evidence="4">The sequence shown here is derived from an EMBL/GenBank/DDBJ whole genome shotgun (WGS) entry which is preliminary data.</text>
</comment>
<organism evidence="4 5">
    <name type="scientific">Sphagnurus paluster</name>
    <dbReference type="NCBI Taxonomy" id="117069"/>
    <lineage>
        <taxon>Eukaryota</taxon>
        <taxon>Fungi</taxon>
        <taxon>Dikarya</taxon>
        <taxon>Basidiomycota</taxon>
        <taxon>Agaricomycotina</taxon>
        <taxon>Agaricomycetes</taxon>
        <taxon>Agaricomycetidae</taxon>
        <taxon>Agaricales</taxon>
        <taxon>Tricholomatineae</taxon>
        <taxon>Lyophyllaceae</taxon>
        <taxon>Sphagnurus</taxon>
    </lineage>
</organism>
<feature type="domain" description="Polysaccharide lyase family 8 central" evidence="2">
    <location>
        <begin position="1"/>
        <end position="94"/>
    </location>
</feature>